<comment type="caution">
    <text evidence="1">The sequence shown here is derived from an EMBL/GenBank/DDBJ whole genome shotgun (WGS) entry which is preliminary data.</text>
</comment>
<dbReference type="EMBL" id="JAYLAA010000043">
    <property type="protein sequence ID" value="MEC3876718.1"/>
    <property type="molecule type" value="Genomic_DNA"/>
</dbReference>
<reference evidence="1 2" key="1">
    <citation type="submission" date="2024-01" db="EMBL/GenBank/DDBJ databases">
        <title>Chryseobacterium sp. T9W2-O.</title>
        <authorList>
            <person name="Maltman C."/>
        </authorList>
    </citation>
    <scope>NUCLEOTIDE SEQUENCE [LARGE SCALE GENOMIC DNA]</scope>
    <source>
        <strain evidence="1 2">T9W2-O</strain>
    </source>
</reference>
<protein>
    <submittedName>
        <fullName evidence="1">GLPGLI family protein</fullName>
    </submittedName>
</protein>
<name>A0ABU6HV46_9FLAO</name>
<gene>
    <name evidence="1" type="ORF">SOP96_13420</name>
</gene>
<sequence length="255" mass="29657">MKYFLTFTFIISAIFIKSQSKSELSELQVRYNFTFIKDTLDKNNSVTEPMILLTNGKKSVYYSEYYKASIDALNKQLEAPVNKGDIRTISLNGFPQAKVKHSVYKDQNDILISVFMRDLYTFKSSDILSWKISKKENKSILGYKCSKATVTVDNKNYIAWFTYDIPINDGPYKFRGLPGLILQVSEEHGYFNFEAISINKVKLAMDFKKGILITKDQYIKKRNEYIADPSQGKENSESYRRYVEENKKKSNIFLE</sequence>
<evidence type="ECO:0000313" key="1">
    <source>
        <dbReference type="EMBL" id="MEC3876718.1"/>
    </source>
</evidence>
<dbReference type="InterPro" id="IPR005901">
    <property type="entry name" value="GLPGLI"/>
</dbReference>
<dbReference type="RefSeq" id="WP_326321443.1">
    <property type="nucleotide sequence ID" value="NZ_JAYLAA010000043.1"/>
</dbReference>
<dbReference type="Pfam" id="PF22252">
    <property type="entry name" value="PNGase_F-II_N"/>
    <property type="match status" value="1"/>
</dbReference>
<dbReference type="Proteomes" id="UP001348397">
    <property type="component" value="Unassembled WGS sequence"/>
</dbReference>
<organism evidence="1 2">
    <name type="scientific">Chryseobacterium salviniae</name>
    <dbReference type="NCBI Taxonomy" id="3101750"/>
    <lineage>
        <taxon>Bacteria</taxon>
        <taxon>Pseudomonadati</taxon>
        <taxon>Bacteroidota</taxon>
        <taxon>Flavobacteriia</taxon>
        <taxon>Flavobacteriales</taxon>
        <taxon>Weeksellaceae</taxon>
        <taxon>Chryseobacterium group</taxon>
        <taxon>Chryseobacterium</taxon>
    </lineage>
</organism>
<dbReference type="NCBIfam" id="TIGR01200">
    <property type="entry name" value="GLPGLI"/>
    <property type="match status" value="1"/>
</dbReference>
<evidence type="ECO:0000313" key="2">
    <source>
        <dbReference type="Proteomes" id="UP001348397"/>
    </source>
</evidence>
<keyword evidence="2" id="KW-1185">Reference proteome</keyword>
<proteinExistence type="predicted"/>
<accession>A0ABU6HV46</accession>